<dbReference type="Pfam" id="PF01048">
    <property type="entry name" value="PNP_UDP_1"/>
    <property type="match status" value="1"/>
</dbReference>
<dbReference type="SUPFAM" id="SSF53167">
    <property type="entry name" value="Purine and uridine phosphorylases"/>
    <property type="match status" value="1"/>
</dbReference>
<sequence length="230" mass="25769">MRRRSALPRRSCADLGMVEGARVHKSRRKPRKKTKEVGVTASESPSQAEEEDDEGWCWSRIDLGGWRRDDGRWKRGRLREVSGDFSKKYGNLEFGDYSNYTKDSESTTNLLNKNCKKAQGVNTTCLPRKPIVTRVEKGVTANVFVDNKAYREFLHFKFDATPIEMETAAVALVCFQQNTPFIAIRSLSDLAGGGTALSDEADVFGLLASQNAFEAVAKFISMINLISFLK</sequence>
<dbReference type="EMBL" id="JBGMDY010000010">
    <property type="protein sequence ID" value="KAL2321296.1"/>
    <property type="molecule type" value="Genomic_DNA"/>
</dbReference>
<dbReference type="PANTHER" id="PTHR21234">
    <property type="entry name" value="PURINE NUCLEOSIDE PHOSPHORYLASE"/>
    <property type="match status" value="1"/>
</dbReference>
<keyword evidence="4" id="KW-1185">Reference proteome</keyword>
<reference evidence="3 4" key="1">
    <citation type="submission" date="2024-08" db="EMBL/GenBank/DDBJ databases">
        <title>Insights into the chromosomal genome structure of Flemingia macrophylla.</title>
        <authorList>
            <person name="Ding Y."/>
            <person name="Zhao Y."/>
            <person name="Bi W."/>
            <person name="Wu M."/>
            <person name="Zhao G."/>
            <person name="Gong Y."/>
            <person name="Li W."/>
            <person name="Zhang P."/>
        </authorList>
    </citation>
    <scope>NUCLEOTIDE SEQUENCE [LARGE SCALE GENOMIC DNA]</scope>
    <source>
        <strain evidence="3">DYQJB</strain>
        <tissue evidence="3">Leaf</tissue>
    </source>
</reference>
<dbReference type="Proteomes" id="UP001603857">
    <property type="component" value="Unassembled WGS sequence"/>
</dbReference>
<evidence type="ECO:0000259" key="2">
    <source>
        <dbReference type="Pfam" id="PF01048"/>
    </source>
</evidence>
<dbReference type="InterPro" id="IPR035994">
    <property type="entry name" value="Nucleoside_phosphorylase_sf"/>
</dbReference>
<proteinExistence type="predicted"/>
<evidence type="ECO:0000313" key="4">
    <source>
        <dbReference type="Proteomes" id="UP001603857"/>
    </source>
</evidence>
<gene>
    <name evidence="3" type="ORF">Fmac_030265</name>
</gene>
<dbReference type="Gene3D" id="3.40.50.1580">
    <property type="entry name" value="Nucleoside phosphorylase domain"/>
    <property type="match status" value="1"/>
</dbReference>
<comment type="caution">
    <text evidence="3">The sequence shown here is derived from an EMBL/GenBank/DDBJ whole genome shotgun (WGS) entry which is preliminary data.</text>
</comment>
<evidence type="ECO:0000256" key="1">
    <source>
        <dbReference type="SAM" id="MobiDB-lite"/>
    </source>
</evidence>
<dbReference type="AlphaFoldDB" id="A0ABD1LCP3"/>
<feature type="compositionally biased region" description="Basic residues" evidence="1">
    <location>
        <begin position="23"/>
        <end position="34"/>
    </location>
</feature>
<dbReference type="InterPro" id="IPR000845">
    <property type="entry name" value="Nucleoside_phosphorylase_d"/>
</dbReference>
<protein>
    <recommendedName>
        <fullName evidence="2">Nucleoside phosphorylase domain-containing protein</fullName>
    </recommendedName>
</protein>
<feature type="region of interest" description="Disordered" evidence="1">
    <location>
        <begin position="1"/>
        <end position="50"/>
    </location>
</feature>
<accession>A0ABD1LCP3</accession>
<dbReference type="PANTHER" id="PTHR21234:SF42">
    <property type="entry name" value="PHOSPHORYLASE SUPERFAMILY PROTEIN"/>
    <property type="match status" value="1"/>
</dbReference>
<name>A0ABD1LCP3_9FABA</name>
<feature type="domain" description="Nucleoside phosphorylase" evidence="2">
    <location>
        <begin position="140"/>
        <end position="220"/>
    </location>
</feature>
<organism evidence="3 4">
    <name type="scientific">Flemingia macrophylla</name>
    <dbReference type="NCBI Taxonomy" id="520843"/>
    <lineage>
        <taxon>Eukaryota</taxon>
        <taxon>Viridiplantae</taxon>
        <taxon>Streptophyta</taxon>
        <taxon>Embryophyta</taxon>
        <taxon>Tracheophyta</taxon>
        <taxon>Spermatophyta</taxon>
        <taxon>Magnoliopsida</taxon>
        <taxon>eudicotyledons</taxon>
        <taxon>Gunneridae</taxon>
        <taxon>Pentapetalae</taxon>
        <taxon>rosids</taxon>
        <taxon>fabids</taxon>
        <taxon>Fabales</taxon>
        <taxon>Fabaceae</taxon>
        <taxon>Papilionoideae</taxon>
        <taxon>50 kb inversion clade</taxon>
        <taxon>NPAAA clade</taxon>
        <taxon>indigoferoid/millettioid clade</taxon>
        <taxon>Phaseoleae</taxon>
        <taxon>Flemingia</taxon>
    </lineage>
</organism>
<evidence type="ECO:0000313" key="3">
    <source>
        <dbReference type="EMBL" id="KAL2321296.1"/>
    </source>
</evidence>